<sequence>MSPSGAPAPSAKAAKRLRRVERQLARRRDQVERARAQVAILEDERLSPMRRTVRDAEDPERALGDPSYTLSARLHRRANTTRVYTRERMREPILQLYAKLPAQRYAALHGVRVPQVLGRWPDPGAVVWDDLPDRFVLKSNIGGGGMNVFPLVRDPGTGEWTDVLAQERTTPEAVTAKLWDKHEKRSTYFAEEFLVGRGGDPRSVPDDIKVFCFYGEPVYMEVRRGDQSRASHITQQVRAFAVDGTELHHVRALMDASDGDVTAPSDFPAIAEACRRLSGGIRRPLERLDFFDTDDGLVFGELTQNPGRPPALVPEWDRRMGEAYEAAYARLLADLAAEGALHVDHGDRPDAP</sequence>
<dbReference type="RefSeq" id="WP_211602734.1">
    <property type="nucleotide sequence ID" value="NZ_JAGSNF010000012.1"/>
</dbReference>
<comment type="caution">
    <text evidence="2">The sequence shown here is derived from an EMBL/GenBank/DDBJ whole genome shotgun (WGS) entry which is preliminary data.</text>
</comment>
<keyword evidence="1" id="KW-0175">Coiled coil</keyword>
<proteinExistence type="predicted"/>
<evidence type="ECO:0000313" key="2">
    <source>
        <dbReference type="EMBL" id="MBR7743476.1"/>
    </source>
</evidence>
<dbReference type="InterPro" id="IPR029465">
    <property type="entry name" value="ATPgrasp_TupA"/>
</dbReference>
<accession>A0A941D8E4</accession>
<keyword evidence="3" id="KW-1185">Reference proteome</keyword>
<evidence type="ECO:0000313" key="3">
    <source>
        <dbReference type="Proteomes" id="UP000677016"/>
    </source>
</evidence>
<feature type="coiled-coil region" evidence="1">
    <location>
        <begin position="14"/>
        <end position="44"/>
    </location>
</feature>
<dbReference type="EMBL" id="JAGSNF010000012">
    <property type="protein sequence ID" value="MBR7743476.1"/>
    <property type="molecule type" value="Genomic_DNA"/>
</dbReference>
<evidence type="ECO:0000256" key="1">
    <source>
        <dbReference type="SAM" id="Coils"/>
    </source>
</evidence>
<evidence type="ECO:0008006" key="4">
    <source>
        <dbReference type="Google" id="ProtNLM"/>
    </source>
</evidence>
<name>A0A941D8E4_9MICO</name>
<organism evidence="2 3">
    <name type="scientific">Phycicoccus avicenniae</name>
    <dbReference type="NCBI Taxonomy" id="2828860"/>
    <lineage>
        <taxon>Bacteria</taxon>
        <taxon>Bacillati</taxon>
        <taxon>Actinomycetota</taxon>
        <taxon>Actinomycetes</taxon>
        <taxon>Micrococcales</taxon>
        <taxon>Intrasporangiaceae</taxon>
        <taxon>Phycicoccus</taxon>
    </lineage>
</organism>
<gene>
    <name evidence="2" type="ORF">KC207_09270</name>
</gene>
<dbReference type="AlphaFoldDB" id="A0A941D8E4"/>
<protein>
    <recommendedName>
        <fullName evidence="4">ATP-grasp domain-containing protein</fullName>
    </recommendedName>
</protein>
<reference evidence="2" key="1">
    <citation type="submission" date="2021-04" db="EMBL/GenBank/DDBJ databases">
        <title>Phycicoccus avicenniae sp. nov., a novel endophytic actinomycetes isolated from branch of Avicennia mariana.</title>
        <authorList>
            <person name="Tuo L."/>
        </authorList>
    </citation>
    <scope>NUCLEOTIDE SEQUENCE</scope>
    <source>
        <strain evidence="2">BSK3Z-2</strain>
    </source>
</reference>
<dbReference type="Pfam" id="PF14305">
    <property type="entry name" value="ATPgrasp_TupA"/>
    <property type="match status" value="1"/>
</dbReference>
<dbReference type="Proteomes" id="UP000677016">
    <property type="component" value="Unassembled WGS sequence"/>
</dbReference>